<dbReference type="PANTHER" id="PTHR10121">
    <property type="entry name" value="COATOMER SUBUNIT DELTA"/>
    <property type="match status" value="1"/>
</dbReference>
<evidence type="ECO:0000256" key="8">
    <source>
        <dbReference type="ARBA" id="ARBA00023034"/>
    </source>
</evidence>
<dbReference type="AlphaFoldDB" id="A0A7S0KZQ3"/>
<dbReference type="FunFam" id="2.60.40.1170:FF:000007">
    <property type="entry name" value="Coatomer subunit delta"/>
    <property type="match status" value="1"/>
</dbReference>
<dbReference type="Gene3D" id="3.30.450.60">
    <property type="match status" value="1"/>
</dbReference>
<dbReference type="GO" id="GO:0006888">
    <property type="term" value="P:endoplasmic reticulum to Golgi vesicle-mediated transport"/>
    <property type="evidence" value="ECO:0007669"/>
    <property type="project" value="TreeGrafter"/>
</dbReference>
<dbReference type="InterPro" id="IPR011012">
    <property type="entry name" value="Longin-like_dom_sf"/>
</dbReference>
<comment type="similarity">
    <text evidence="2 11">Belongs to the adaptor complexes medium subunit family. Delta-COP subfamily.</text>
</comment>
<dbReference type="GO" id="GO:0030126">
    <property type="term" value="C:COPI vesicle coat"/>
    <property type="evidence" value="ECO:0007669"/>
    <property type="project" value="UniProtKB-UniRule"/>
</dbReference>
<gene>
    <name evidence="13" type="ORF">MSP1404_LOCUS12499</name>
</gene>
<reference evidence="13" key="1">
    <citation type="submission" date="2021-01" db="EMBL/GenBank/DDBJ databases">
        <authorList>
            <person name="Corre E."/>
            <person name="Pelletier E."/>
            <person name="Niang G."/>
            <person name="Scheremetjew M."/>
            <person name="Finn R."/>
            <person name="Kale V."/>
            <person name="Holt S."/>
            <person name="Cochrane G."/>
            <person name="Meng A."/>
            <person name="Brown T."/>
            <person name="Cohen L."/>
        </authorList>
    </citation>
    <scope>NUCLEOTIDE SEQUENCE</scope>
    <source>
        <strain evidence="13">CCMP494</strain>
    </source>
</reference>
<keyword evidence="6 11" id="KW-0931">ER-Golgi transport</keyword>
<name>A0A7S0KZQ3_MICPS</name>
<dbReference type="Gene3D" id="2.60.40.1170">
    <property type="entry name" value="Mu homology domain, subdomain B"/>
    <property type="match status" value="2"/>
</dbReference>
<evidence type="ECO:0000313" key="13">
    <source>
        <dbReference type="EMBL" id="CAD8595094.1"/>
    </source>
</evidence>
<dbReference type="InterPro" id="IPR028565">
    <property type="entry name" value="MHD"/>
</dbReference>
<dbReference type="GO" id="GO:0000139">
    <property type="term" value="C:Golgi membrane"/>
    <property type="evidence" value="ECO:0007669"/>
    <property type="project" value="UniProtKB-SubCell"/>
</dbReference>
<dbReference type="GO" id="GO:0015031">
    <property type="term" value="P:protein transport"/>
    <property type="evidence" value="ECO:0007669"/>
    <property type="project" value="UniProtKB-KW"/>
</dbReference>
<proteinExistence type="inferred from homology"/>
<dbReference type="SUPFAM" id="SSF49447">
    <property type="entry name" value="Second domain of Mu2 adaptin subunit (ap50) of ap2 adaptor"/>
    <property type="match status" value="1"/>
</dbReference>
<dbReference type="PROSITE" id="PS51072">
    <property type="entry name" value="MHD"/>
    <property type="match status" value="1"/>
</dbReference>
<dbReference type="GO" id="GO:0051645">
    <property type="term" value="P:Golgi localization"/>
    <property type="evidence" value="ECO:0007669"/>
    <property type="project" value="TreeGrafter"/>
</dbReference>
<evidence type="ECO:0000256" key="11">
    <source>
        <dbReference type="RuleBase" id="RU366052"/>
    </source>
</evidence>
<evidence type="ECO:0000256" key="5">
    <source>
        <dbReference type="ARBA" id="ARBA00022490"/>
    </source>
</evidence>
<keyword evidence="10" id="KW-0968">Cytoplasmic vesicle</keyword>
<dbReference type="EMBL" id="HBEV01016019">
    <property type="protein sequence ID" value="CAD8595094.1"/>
    <property type="molecule type" value="Transcribed_RNA"/>
</dbReference>
<evidence type="ECO:0000256" key="6">
    <source>
        <dbReference type="ARBA" id="ARBA00022892"/>
    </source>
</evidence>
<comment type="subunit">
    <text evidence="3 11">Oligomeric complex that consists of at least the alpha, beta, beta', gamma, delta, epsilon and zeta subunits.</text>
</comment>
<evidence type="ECO:0000256" key="7">
    <source>
        <dbReference type="ARBA" id="ARBA00022927"/>
    </source>
</evidence>
<evidence type="ECO:0000256" key="3">
    <source>
        <dbReference type="ARBA" id="ARBA00011775"/>
    </source>
</evidence>
<comment type="subcellular location">
    <subcellularLocation>
        <location evidence="11">Cytoplasm</location>
    </subcellularLocation>
    <subcellularLocation>
        <location evidence="1 11">Golgi apparatus membrane</location>
        <topology evidence="1 11">Peripheral membrane protein</topology>
        <orientation evidence="1 11">Cytoplasmic side</orientation>
    </subcellularLocation>
    <subcellularLocation>
        <location evidence="11">Cytoplasmic vesicle</location>
        <location evidence="11">COPI-coated vesicle membrane</location>
        <topology evidence="11">Peripheral membrane protein</topology>
        <orientation evidence="11">Cytoplasmic side</orientation>
    </subcellularLocation>
</comment>
<dbReference type="InterPro" id="IPR027059">
    <property type="entry name" value="Coatomer_dsu"/>
</dbReference>
<keyword evidence="5 11" id="KW-0963">Cytoplasm</keyword>
<dbReference type="SUPFAM" id="SSF64356">
    <property type="entry name" value="SNARE-like"/>
    <property type="match status" value="1"/>
</dbReference>
<dbReference type="Pfam" id="PF00928">
    <property type="entry name" value="Adap_comp_sub"/>
    <property type="match status" value="1"/>
</dbReference>
<dbReference type="PANTHER" id="PTHR10121:SF0">
    <property type="entry name" value="COATOMER SUBUNIT DELTA"/>
    <property type="match status" value="1"/>
</dbReference>
<comment type="function">
    <text evidence="11">The coatomer is a cytosolic protein complex that binds to dilysine motifs and reversibly associates with Golgi non-clathrin-coated vesicles, which further mediate biosynthetic protein transport from the ER, via the Golgi up to the trans Golgi network.</text>
</comment>
<organism evidence="13">
    <name type="scientific">Micromonas pusilla</name>
    <name type="common">Picoplanktonic green alga</name>
    <name type="synonym">Chromulina pusilla</name>
    <dbReference type="NCBI Taxonomy" id="38833"/>
    <lineage>
        <taxon>Eukaryota</taxon>
        <taxon>Viridiplantae</taxon>
        <taxon>Chlorophyta</taxon>
        <taxon>Mamiellophyceae</taxon>
        <taxon>Mamiellales</taxon>
        <taxon>Mamiellaceae</taxon>
        <taxon>Micromonas</taxon>
    </lineage>
</organism>
<dbReference type="InterPro" id="IPR036168">
    <property type="entry name" value="AP2_Mu_C_sf"/>
</dbReference>
<evidence type="ECO:0000256" key="10">
    <source>
        <dbReference type="ARBA" id="ARBA00023329"/>
    </source>
</evidence>
<dbReference type="GO" id="GO:0006890">
    <property type="term" value="P:retrograde vesicle-mediated transport, Golgi to endoplasmic reticulum"/>
    <property type="evidence" value="ECO:0007669"/>
    <property type="project" value="UniProtKB-UniRule"/>
</dbReference>
<evidence type="ECO:0000256" key="1">
    <source>
        <dbReference type="ARBA" id="ARBA00004255"/>
    </source>
</evidence>
<keyword evidence="4 11" id="KW-0813">Transport</keyword>
<feature type="domain" description="MHD" evidence="12">
    <location>
        <begin position="310"/>
        <end position="551"/>
    </location>
</feature>
<dbReference type="FunFam" id="3.30.450.60:FF:000003">
    <property type="entry name" value="Coatomer subunit delta"/>
    <property type="match status" value="1"/>
</dbReference>
<sequence length="551" mass="59494">MVVLAASVVTKGGKALVSRQYVPMTRIRIEGLLAAFPKLVSTGTQHTYVETENVRYVYTPMEQGQLYLLLVTNKASNILEDLDILRLLGKVLPEYTQQQTDEEGISRAAFDLIFAFDEVIALGHKENVTMSQVRTFTEMESHEEKLHKMIIQSKINDTKDVMKRKALEIDKSKIDKGAGGSRYGRMDGMGGVGVSGMGSGGMGGGGMGGGGSGYDDDRYGMGGRSGGYEDELGNRVGGFGGAGMSRPKAEEAIKSQAGPTRGLKLGGAKGGTNTNKFLASLAAEGEDVAMSMESLAINPKPGGGVPAVAQDGVSLKIEEKLNVTLKKDGGIEGMEVQGTMMLEIRGGEEDAFIRVGVATGANEGFQFKTHPNIDKQLHAEQGILGLKDPNRPFPMGSPLGVLKWRYQTRDERAVPLAINCWPSVSGGESFVSIEYEASDRMDLHNVVISIPLPPLRDPPQVNQVDGDFNYDGRRNTLRWEIQMIDRSNRNGSMEFVVPATDGGNFFPISVDFTSKQTLCDVRVAEVTRTTDGSSVKHFGESTVVCESYQVV</sequence>
<keyword evidence="8 11" id="KW-0333">Golgi apparatus</keyword>
<protein>
    <recommendedName>
        <fullName evidence="11">Coatomer subunit delta</fullName>
    </recommendedName>
</protein>
<keyword evidence="9 11" id="KW-0472">Membrane</keyword>
<dbReference type="CDD" id="cd09254">
    <property type="entry name" value="AP_delta-COPI_MHD"/>
    <property type="match status" value="1"/>
</dbReference>
<dbReference type="CDD" id="cd14830">
    <property type="entry name" value="Delta_COP_N"/>
    <property type="match status" value="1"/>
</dbReference>
<keyword evidence="7 11" id="KW-0653">Protein transport</keyword>
<evidence type="ECO:0000256" key="2">
    <source>
        <dbReference type="ARBA" id="ARBA00010516"/>
    </source>
</evidence>
<accession>A0A7S0KZQ3</accession>
<evidence type="ECO:0000256" key="4">
    <source>
        <dbReference type="ARBA" id="ARBA00022448"/>
    </source>
</evidence>
<evidence type="ECO:0000256" key="9">
    <source>
        <dbReference type="ARBA" id="ARBA00023136"/>
    </source>
</evidence>
<evidence type="ECO:0000259" key="12">
    <source>
        <dbReference type="PROSITE" id="PS51072"/>
    </source>
</evidence>